<proteinExistence type="predicted"/>
<gene>
    <name evidence="1" type="ORF">S12H4_48189</name>
</gene>
<sequence>MAWLDEAVKYTSRPVALIEIDFSVTDTRKYSVDFIRPQNSTKYKGNILNLPRIYQSIGDIKRSFETSRIEIIFADNDREFRKIVQSQAIKNKEVRIKMSFPNRSLATESYLVFTGWIYDYELMDNFHFRMICENILPNLDNEYPEKRVEKTDYPHADESAIGWIIPVPYGTISGVGLSDTGAYGHPSLTLSGGGGLLLVDNRLNQEI</sequence>
<name>X1UDN3_9ZZZZ</name>
<accession>X1UDN3</accession>
<organism evidence="1">
    <name type="scientific">marine sediment metagenome</name>
    <dbReference type="NCBI Taxonomy" id="412755"/>
    <lineage>
        <taxon>unclassified sequences</taxon>
        <taxon>metagenomes</taxon>
        <taxon>ecological metagenomes</taxon>
    </lineage>
</organism>
<reference evidence="1" key="1">
    <citation type="journal article" date="2014" name="Front. Microbiol.">
        <title>High frequency of phylogenetically diverse reductive dehalogenase-homologous genes in deep subseafloor sedimentary metagenomes.</title>
        <authorList>
            <person name="Kawai M."/>
            <person name="Futagami T."/>
            <person name="Toyoda A."/>
            <person name="Takaki Y."/>
            <person name="Nishi S."/>
            <person name="Hori S."/>
            <person name="Arai W."/>
            <person name="Tsubouchi T."/>
            <person name="Morono Y."/>
            <person name="Uchiyama I."/>
            <person name="Ito T."/>
            <person name="Fujiyama A."/>
            <person name="Inagaki F."/>
            <person name="Takami H."/>
        </authorList>
    </citation>
    <scope>NUCLEOTIDE SEQUENCE</scope>
    <source>
        <strain evidence="1">Expedition CK06-06</strain>
    </source>
</reference>
<evidence type="ECO:0000313" key="1">
    <source>
        <dbReference type="EMBL" id="GAJ15609.1"/>
    </source>
</evidence>
<dbReference type="EMBL" id="BARW01030085">
    <property type="protein sequence ID" value="GAJ15609.1"/>
    <property type="molecule type" value="Genomic_DNA"/>
</dbReference>
<dbReference type="AlphaFoldDB" id="X1UDN3"/>
<feature type="non-terminal residue" evidence="1">
    <location>
        <position position="207"/>
    </location>
</feature>
<protein>
    <submittedName>
        <fullName evidence="1">Uncharacterized protein</fullName>
    </submittedName>
</protein>
<comment type="caution">
    <text evidence="1">The sequence shown here is derived from an EMBL/GenBank/DDBJ whole genome shotgun (WGS) entry which is preliminary data.</text>
</comment>